<dbReference type="AlphaFoldDB" id="A0A084SIF8"/>
<gene>
    <name evidence="3" type="ORF">Q664_42375</name>
</gene>
<keyword evidence="2" id="KW-0677">Repeat</keyword>
<accession>A0A084SIF8</accession>
<keyword evidence="1" id="KW-0853">WD repeat</keyword>
<proteinExistence type="predicted"/>
<reference evidence="3 4" key="1">
    <citation type="submission" date="2014-07" db="EMBL/GenBank/DDBJ databases">
        <title>Draft Genome Sequence of Gephyronic Acid Producer, Cystobacter violaceus Strain Cb vi76.</title>
        <authorList>
            <person name="Stevens D.C."/>
            <person name="Young J."/>
            <person name="Carmichael R."/>
            <person name="Tan J."/>
            <person name="Taylor R.E."/>
        </authorList>
    </citation>
    <scope>NUCLEOTIDE SEQUENCE [LARGE SCALE GENOMIC DNA]</scope>
    <source>
        <strain evidence="3 4">Cb vi76</strain>
    </source>
</reference>
<protein>
    <recommendedName>
        <fullName evidence="5">WD40 repeat domain-containing protein</fullName>
    </recommendedName>
</protein>
<dbReference type="PANTHER" id="PTHR19848">
    <property type="entry name" value="WD40 REPEAT PROTEIN"/>
    <property type="match status" value="1"/>
</dbReference>
<comment type="caution">
    <text evidence="3">The sequence shown here is derived from an EMBL/GenBank/DDBJ whole genome shotgun (WGS) entry which is preliminary data.</text>
</comment>
<organism evidence="3 4">
    <name type="scientific">Archangium violaceum Cb vi76</name>
    <dbReference type="NCBI Taxonomy" id="1406225"/>
    <lineage>
        <taxon>Bacteria</taxon>
        <taxon>Pseudomonadati</taxon>
        <taxon>Myxococcota</taxon>
        <taxon>Myxococcia</taxon>
        <taxon>Myxococcales</taxon>
        <taxon>Cystobacterineae</taxon>
        <taxon>Archangiaceae</taxon>
        <taxon>Archangium</taxon>
    </lineage>
</organism>
<evidence type="ECO:0000256" key="2">
    <source>
        <dbReference type="ARBA" id="ARBA00022737"/>
    </source>
</evidence>
<dbReference type="EMBL" id="JPMI01000299">
    <property type="protein sequence ID" value="KFA88243.1"/>
    <property type="molecule type" value="Genomic_DNA"/>
</dbReference>
<dbReference type="Proteomes" id="UP000028547">
    <property type="component" value="Unassembled WGS sequence"/>
</dbReference>
<dbReference type="InterPro" id="IPR015943">
    <property type="entry name" value="WD40/YVTN_repeat-like_dom_sf"/>
</dbReference>
<evidence type="ECO:0000313" key="4">
    <source>
        <dbReference type="Proteomes" id="UP000028547"/>
    </source>
</evidence>
<sequence>MSGPMPGSFTDLVELLHGSDEAIEPMLKRADFGSFVASRDLPPLRARLLRLEREKGITDLHRWVSEKVLETGAPLVETPRYTGRQRSFALSPRGQYLAITSARVDPFFGGELRIWELATGRVVDVHGFDEGVGGRREPSCVQWSPSGQWVGTVFKDVEVGVVRAFSEGRPSFTVDVTRRWVSPPPWADNRPEGAEKRGHLPAWCWSPDETHLFVSTPGPGPDGALGCIVPFREGATLNEDSEDVRWCPARPDAANAPLKPHTWIRWSQDGSRVYGYRCPRMGDWDDKANEYTRIGSASAIDTGSGALRFHTGGVTLPVAFSPDGSRLVHGSERLELIDGHTGQHIATLSQQLAEKDPTFSEFVWSPDGRRLAVIMDDYSHPRVCVFEEEKLLCRLEFEVSPATPGTLEDIRRWAWSPDGSMGACLTRDGGVELWAIGPAPRWIRRLPGAGDLEGLVWGADDTLVGIGLSTLAFWSTTSGELRAHASFDLEAGRVPPPASWYPSPEEPGRFLPTERGWAFTRVDPDGTVFCPPEQREQLEPRLMFSVAGRYAWPWRWAVGTRHTRFEERAPGAANGASGKEVRYTHDHSLYRAHPVLTGDIRRDSLTPYVGQRVLVYMGYHGEVTDLATLLAVTKKGFRIRTEGHVGPRPEELLPFSLLYWIGPAVPLEKPEHLD</sequence>
<evidence type="ECO:0008006" key="5">
    <source>
        <dbReference type="Google" id="ProtNLM"/>
    </source>
</evidence>
<dbReference type="SUPFAM" id="SSF82171">
    <property type="entry name" value="DPP6 N-terminal domain-like"/>
    <property type="match status" value="1"/>
</dbReference>
<evidence type="ECO:0000313" key="3">
    <source>
        <dbReference type="EMBL" id="KFA88243.1"/>
    </source>
</evidence>
<dbReference type="PANTHER" id="PTHR19848:SF8">
    <property type="entry name" value="F-BOX AND WD REPEAT DOMAIN CONTAINING 7"/>
    <property type="match status" value="1"/>
</dbReference>
<evidence type="ECO:0000256" key="1">
    <source>
        <dbReference type="ARBA" id="ARBA00022574"/>
    </source>
</evidence>
<dbReference type="Gene3D" id="2.130.10.10">
    <property type="entry name" value="YVTN repeat-like/Quinoprotein amine dehydrogenase"/>
    <property type="match status" value="2"/>
</dbReference>
<name>A0A084SIF8_9BACT</name>